<dbReference type="Gene3D" id="2.30.30.700">
    <property type="entry name" value="SLA1 homology domain 1"/>
    <property type="match status" value="1"/>
</dbReference>
<dbReference type="Gene3D" id="1.10.150.50">
    <property type="entry name" value="Transcription Factor, Ets-1"/>
    <property type="match status" value="1"/>
</dbReference>
<dbReference type="InterPro" id="IPR007131">
    <property type="entry name" value="SHD1"/>
</dbReference>
<protein>
    <recommendedName>
        <fullName evidence="2">SLA1 homology domain-containing protein</fullName>
    </recommendedName>
</protein>
<feature type="compositionally biased region" description="Basic residues" evidence="1">
    <location>
        <begin position="263"/>
        <end position="272"/>
    </location>
</feature>
<evidence type="ECO:0000259" key="2">
    <source>
        <dbReference type="Pfam" id="PF03983"/>
    </source>
</evidence>
<evidence type="ECO:0000313" key="3">
    <source>
        <dbReference type="EMBL" id="KAJ1997371.1"/>
    </source>
</evidence>
<feature type="domain" description="SLA1 homology" evidence="2">
    <location>
        <begin position="2"/>
        <end position="60"/>
    </location>
</feature>
<keyword evidence="4" id="KW-1185">Reference proteome</keyword>
<feature type="compositionally biased region" description="Low complexity" evidence="1">
    <location>
        <begin position="195"/>
        <end position="205"/>
    </location>
</feature>
<feature type="compositionally biased region" description="Basic and acidic residues" evidence="1">
    <location>
        <begin position="230"/>
        <end position="253"/>
    </location>
</feature>
<feature type="compositionally biased region" description="Basic and acidic residues" evidence="1">
    <location>
        <begin position="75"/>
        <end position="85"/>
    </location>
</feature>
<gene>
    <name evidence="3" type="ORF">H4R26_005854</name>
</gene>
<reference evidence="3" key="1">
    <citation type="submission" date="2022-07" db="EMBL/GenBank/DDBJ databases">
        <title>Phylogenomic reconstructions and comparative analyses of Kickxellomycotina fungi.</title>
        <authorList>
            <person name="Reynolds N.K."/>
            <person name="Stajich J.E."/>
            <person name="Barry K."/>
            <person name="Grigoriev I.V."/>
            <person name="Crous P."/>
            <person name="Smith M.E."/>
        </authorList>
    </citation>
    <scope>NUCLEOTIDE SEQUENCE</scope>
    <source>
        <strain evidence="3">IMI 214461</strain>
    </source>
</reference>
<dbReference type="Pfam" id="PF03983">
    <property type="entry name" value="SHD1"/>
    <property type="match status" value="1"/>
</dbReference>
<dbReference type="GO" id="GO:0043130">
    <property type="term" value="F:ubiquitin binding"/>
    <property type="evidence" value="ECO:0007669"/>
    <property type="project" value="InterPro"/>
</dbReference>
<organism evidence="3 4">
    <name type="scientific">Coemansia thaxteri</name>
    <dbReference type="NCBI Taxonomy" id="2663907"/>
    <lineage>
        <taxon>Eukaryota</taxon>
        <taxon>Fungi</taxon>
        <taxon>Fungi incertae sedis</taxon>
        <taxon>Zoopagomycota</taxon>
        <taxon>Kickxellomycotina</taxon>
        <taxon>Kickxellomycetes</taxon>
        <taxon>Kickxellales</taxon>
        <taxon>Kickxellaceae</taxon>
        <taxon>Coemansia</taxon>
    </lineage>
</organism>
<comment type="caution">
    <text evidence="3">The sequence shown here is derived from an EMBL/GenBank/DDBJ whole genome shotgun (WGS) entry which is preliminary data.</text>
</comment>
<evidence type="ECO:0000313" key="4">
    <source>
        <dbReference type="Proteomes" id="UP001150907"/>
    </source>
</evidence>
<accession>A0A9W8EG78</accession>
<dbReference type="InterPro" id="IPR013761">
    <property type="entry name" value="SAM/pointed_sf"/>
</dbReference>
<name>A0A9W8EG78_9FUNG</name>
<dbReference type="OrthoDB" id="19092at2759"/>
<sequence>MAKVRTWTDGSGAYTVEAQLLRLDPDGQVLLHKTNGKKISVALAKFSPEDRRYVEGVTGTGAPEMPAKPMTARQRQQESARKHPERRPVNYDWDWFDFFTLKGGVSADSALKYATSFVAERLDDQSIPDITSDTLRTLGVKPADIAKLERAFRVHQGLPVADTTNSLTEGLFASPSLSQQEPKRVLSSPSWAQQPSRSPVVSSPKPDAEPSSPAQPRRAASNNPWGIDSELDRRVDRKKQIESDEALARRLQQEEQQQGKKPSSTRKQHGASRARAPDPFTSLDMPANTLSAPA</sequence>
<dbReference type="AlphaFoldDB" id="A0A9W8EG78"/>
<proteinExistence type="predicted"/>
<dbReference type="EMBL" id="JANBQF010001375">
    <property type="protein sequence ID" value="KAJ1997371.1"/>
    <property type="molecule type" value="Genomic_DNA"/>
</dbReference>
<feature type="region of interest" description="Disordered" evidence="1">
    <location>
        <begin position="55"/>
        <end position="85"/>
    </location>
</feature>
<evidence type="ECO:0000256" key="1">
    <source>
        <dbReference type="SAM" id="MobiDB-lite"/>
    </source>
</evidence>
<dbReference type="GO" id="GO:0030674">
    <property type="term" value="F:protein-macromolecule adaptor activity"/>
    <property type="evidence" value="ECO:0007669"/>
    <property type="project" value="InterPro"/>
</dbReference>
<feature type="region of interest" description="Disordered" evidence="1">
    <location>
        <begin position="174"/>
        <end position="294"/>
    </location>
</feature>
<dbReference type="GO" id="GO:0008092">
    <property type="term" value="F:cytoskeletal protein binding"/>
    <property type="evidence" value="ECO:0007669"/>
    <property type="project" value="InterPro"/>
</dbReference>
<dbReference type="Proteomes" id="UP001150907">
    <property type="component" value="Unassembled WGS sequence"/>
</dbReference>
<feature type="non-terminal residue" evidence="3">
    <location>
        <position position="294"/>
    </location>
</feature>
<dbReference type="GO" id="GO:0042802">
    <property type="term" value="F:identical protein binding"/>
    <property type="evidence" value="ECO:0007669"/>
    <property type="project" value="InterPro"/>
</dbReference>